<keyword evidence="3" id="KW-1185">Reference proteome</keyword>
<dbReference type="OrthoDB" id="9854741at2"/>
<protein>
    <submittedName>
        <fullName evidence="2">Uncharacterized protein</fullName>
    </submittedName>
</protein>
<dbReference type="Proteomes" id="UP000325286">
    <property type="component" value="Chromosome"/>
</dbReference>
<dbReference type="KEGG" id="rul:UC8_46860"/>
<evidence type="ECO:0000256" key="1">
    <source>
        <dbReference type="SAM" id="SignalP"/>
    </source>
</evidence>
<gene>
    <name evidence="2" type="ORF">UC8_46860</name>
</gene>
<evidence type="ECO:0000313" key="2">
    <source>
        <dbReference type="EMBL" id="QEG42644.1"/>
    </source>
</evidence>
<dbReference type="AlphaFoldDB" id="A0A5B9QUG3"/>
<feature type="chain" id="PRO_5022738830" evidence="1">
    <location>
        <begin position="25"/>
        <end position="183"/>
    </location>
</feature>
<feature type="signal peptide" evidence="1">
    <location>
        <begin position="1"/>
        <end position="24"/>
    </location>
</feature>
<organism evidence="2 3">
    <name type="scientific">Roseimaritima ulvae</name>
    <dbReference type="NCBI Taxonomy" id="980254"/>
    <lineage>
        <taxon>Bacteria</taxon>
        <taxon>Pseudomonadati</taxon>
        <taxon>Planctomycetota</taxon>
        <taxon>Planctomycetia</taxon>
        <taxon>Pirellulales</taxon>
        <taxon>Pirellulaceae</taxon>
        <taxon>Roseimaritima</taxon>
    </lineage>
</organism>
<proteinExistence type="predicted"/>
<keyword evidence="1" id="KW-0732">Signal</keyword>
<reference evidence="2 3" key="1">
    <citation type="submission" date="2019-08" db="EMBL/GenBank/DDBJ databases">
        <title>Deep-cultivation of Planctomycetes and their phenomic and genomic characterization uncovers novel biology.</title>
        <authorList>
            <person name="Wiegand S."/>
            <person name="Jogler M."/>
            <person name="Boedeker C."/>
            <person name="Pinto D."/>
            <person name="Vollmers J."/>
            <person name="Rivas-Marin E."/>
            <person name="Kohn T."/>
            <person name="Peeters S.H."/>
            <person name="Heuer A."/>
            <person name="Rast P."/>
            <person name="Oberbeckmann S."/>
            <person name="Bunk B."/>
            <person name="Jeske O."/>
            <person name="Meyerdierks A."/>
            <person name="Storesund J.E."/>
            <person name="Kallscheuer N."/>
            <person name="Luecker S."/>
            <person name="Lage O.M."/>
            <person name="Pohl T."/>
            <person name="Merkel B.J."/>
            <person name="Hornburger P."/>
            <person name="Mueller R.-W."/>
            <person name="Bruemmer F."/>
            <person name="Labrenz M."/>
            <person name="Spormann A.M."/>
            <person name="Op den Camp H."/>
            <person name="Overmann J."/>
            <person name="Amann R."/>
            <person name="Jetten M.S.M."/>
            <person name="Mascher T."/>
            <person name="Medema M.H."/>
            <person name="Devos D.P."/>
            <person name="Kaster A.-K."/>
            <person name="Ovreas L."/>
            <person name="Rohde M."/>
            <person name="Galperin M.Y."/>
            <person name="Jogler C."/>
        </authorList>
    </citation>
    <scope>NUCLEOTIDE SEQUENCE [LARGE SCALE GENOMIC DNA]</scope>
    <source>
        <strain evidence="2 3">UC8</strain>
    </source>
</reference>
<dbReference type="RefSeq" id="WP_068131113.1">
    <property type="nucleotide sequence ID" value="NZ_CP042914.1"/>
</dbReference>
<sequence length="183" mass="18956" precursor="true">MIRWLSLFAGVLVCVGITAGQARCAGPDEISGELQFSHSAPDPSSATLCLWPIPGLAFNDVHGEFDGQATGIGSFTGQGTADTCVYFTPVSGVYAQVSGSFSWETEDGRTLSGSFCGVDKAPFLFAPDGQPLAFEITLLVVFRDTQGRFAGLAIADGVDDPFGVISQDPAAAGVTASICGFVF</sequence>
<dbReference type="EMBL" id="CP042914">
    <property type="protein sequence ID" value="QEG42644.1"/>
    <property type="molecule type" value="Genomic_DNA"/>
</dbReference>
<name>A0A5B9QUG3_9BACT</name>
<accession>A0A5B9QUG3</accession>
<evidence type="ECO:0000313" key="3">
    <source>
        <dbReference type="Proteomes" id="UP000325286"/>
    </source>
</evidence>